<dbReference type="InterPro" id="IPR014710">
    <property type="entry name" value="RmlC-like_jellyroll"/>
</dbReference>
<evidence type="ECO:0000256" key="1">
    <source>
        <dbReference type="ARBA" id="ARBA00023015"/>
    </source>
</evidence>
<reference evidence="5 8" key="2">
    <citation type="submission" date="2020-08" db="EMBL/GenBank/DDBJ databases">
        <title>Genomic Encyclopedia of Type Strains, Phase IV (KMG-IV): sequencing the most valuable type-strain genomes for metagenomic binning, comparative biology and taxonomic classification.</title>
        <authorList>
            <person name="Goeker M."/>
        </authorList>
    </citation>
    <scope>NUCLEOTIDE SEQUENCE [LARGE SCALE GENOMIC DNA]</scope>
    <source>
        <strain evidence="5 8">DSM 8510</strain>
    </source>
</reference>
<dbReference type="RefSeq" id="WP_160761746.1">
    <property type="nucleotide sequence ID" value="NZ_BAAADZ010000011.1"/>
</dbReference>
<dbReference type="Pfam" id="PF13545">
    <property type="entry name" value="HTH_Crp_2"/>
    <property type="match status" value="1"/>
</dbReference>
<dbReference type="GO" id="GO:0003677">
    <property type="term" value="F:DNA binding"/>
    <property type="evidence" value="ECO:0007669"/>
    <property type="project" value="UniProtKB-KW"/>
</dbReference>
<dbReference type="PROSITE" id="PS51063">
    <property type="entry name" value="HTH_CRP_2"/>
    <property type="match status" value="1"/>
</dbReference>
<dbReference type="SUPFAM" id="SSF51206">
    <property type="entry name" value="cAMP-binding domain-like"/>
    <property type="match status" value="1"/>
</dbReference>
<dbReference type="PRINTS" id="PR00034">
    <property type="entry name" value="HTHCRP"/>
</dbReference>
<dbReference type="CDD" id="cd00092">
    <property type="entry name" value="HTH_CRP"/>
    <property type="match status" value="1"/>
</dbReference>
<dbReference type="SUPFAM" id="SSF46785">
    <property type="entry name" value="Winged helix' DNA-binding domain"/>
    <property type="match status" value="1"/>
</dbReference>
<dbReference type="EMBL" id="WTYB01000003">
    <property type="protein sequence ID" value="MXP39594.1"/>
    <property type="molecule type" value="Genomic_DNA"/>
</dbReference>
<dbReference type="EMBL" id="JACICE010000003">
    <property type="protein sequence ID" value="MBB3776740.1"/>
    <property type="molecule type" value="Genomic_DNA"/>
</dbReference>
<accession>A0A6I4UPA7</accession>
<evidence type="ECO:0000313" key="5">
    <source>
        <dbReference type="EMBL" id="MBB3776740.1"/>
    </source>
</evidence>
<dbReference type="FunFam" id="1.10.10.10:FF:000028">
    <property type="entry name" value="Fumarate/nitrate reduction transcriptional regulator Fnr"/>
    <property type="match status" value="1"/>
</dbReference>
<comment type="caution">
    <text evidence="6">The sequence shown here is derived from an EMBL/GenBank/DDBJ whole genome shotgun (WGS) entry which is preliminary data.</text>
</comment>
<dbReference type="PROSITE" id="PS00042">
    <property type="entry name" value="HTH_CRP_1"/>
    <property type="match status" value="1"/>
</dbReference>
<evidence type="ECO:0000313" key="8">
    <source>
        <dbReference type="Proteomes" id="UP000548685"/>
    </source>
</evidence>
<evidence type="ECO:0000313" key="6">
    <source>
        <dbReference type="EMBL" id="MXP39594.1"/>
    </source>
</evidence>
<name>A0A6I4UPA7_9SPHN</name>
<sequence length="258" mass="27350">MATISPPPPDLELTHYLAAFRAALPAGTGDAVTADRLCALGEAAHLARGAQLWPDANNDRLVWIADGAVKLVAPAVAGTPGGQVLAFHFAGDLVSVLRQSAQESWGDLRLAALTDSDLVIFPADQFLDVAQGDPAVLRSVLTRSLQALHRSRTRMMQMGHKSAGARIADFLVSMAERLADCTAGACAFSLPMSRRDIGDSLGLTIETVSRQLTELREAGLVATEGRSKVCLSDVTALARLAGRQSRHPTEVLAKTHQI</sequence>
<evidence type="ECO:0000256" key="2">
    <source>
        <dbReference type="ARBA" id="ARBA00023125"/>
    </source>
</evidence>
<proteinExistence type="predicted"/>
<evidence type="ECO:0000256" key="3">
    <source>
        <dbReference type="ARBA" id="ARBA00023163"/>
    </source>
</evidence>
<dbReference type="AlphaFoldDB" id="A0A6I4UPA7"/>
<evidence type="ECO:0000313" key="7">
    <source>
        <dbReference type="Proteomes" id="UP000430021"/>
    </source>
</evidence>
<dbReference type="InterPro" id="IPR036388">
    <property type="entry name" value="WH-like_DNA-bd_sf"/>
</dbReference>
<gene>
    <name evidence="5" type="ORF">FHS52_002732</name>
    <name evidence="6" type="ORF">GRI59_13375</name>
</gene>
<dbReference type="OrthoDB" id="667966at2"/>
<dbReference type="Proteomes" id="UP000548685">
    <property type="component" value="Unassembled WGS sequence"/>
</dbReference>
<dbReference type="InterPro" id="IPR012318">
    <property type="entry name" value="HTH_CRP"/>
</dbReference>
<dbReference type="InterPro" id="IPR018335">
    <property type="entry name" value="Tscrpt_reg_HTH_Crp-type_CS"/>
</dbReference>
<dbReference type="InterPro" id="IPR036390">
    <property type="entry name" value="WH_DNA-bd_sf"/>
</dbReference>
<organism evidence="6 7">
    <name type="scientific">Erythrobacter ramosus</name>
    <dbReference type="NCBI Taxonomy" id="35811"/>
    <lineage>
        <taxon>Bacteria</taxon>
        <taxon>Pseudomonadati</taxon>
        <taxon>Pseudomonadota</taxon>
        <taxon>Alphaproteobacteria</taxon>
        <taxon>Sphingomonadales</taxon>
        <taxon>Erythrobacteraceae</taxon>
        <taxon>Erythrobacter/Porphyrobacter group</taxon>
        <taxon>Erythrobacter</taxon>
    </lineage>
</organism>
<keyword evidence="8" id="KW-1185">Reference proteome</keyword>
<protein>
    <submittedName>
        <fullName evidence="5">CRP/FNR family transcriptional regulator</fullName>
    </submittedName>
    <submittedName>
        <fullName evidence="6">Helix-turn-helix domain-containing protein</fullName>
    </submittedName>
</protein>
<keyword evidence="1" id="KW-0805">Transcription regulation</keyword>
<keyword evidence="3" id="KW-0804">Transcription</keyword>
<dbReference type="Gene3D" id="1.10.10.10">
    <property type="entry name" value="Winged helix-like DNA-binding domain superfamily/Winged helix DNA-binding domain"/>
    <property type="match status" value="1"/>
</dbReference>
<keyword evidence="2" id="KW-0238">DNA-binding</keyword>
<reference evidence="6 7" key="1">
    <citation type="submission" date="2019-12" db="EMBL/GenBank/DDBJ databases">
        <title>Genomic-based taxomic classification of the family Erythrobacteraceae.</title>
        <authorList>
            <person name="Xu L."/>
        </authorList>
    </citation>
    <scope>NUCLEOTIDE SEQUENCE [LARGE SCALE GENOMIC DNA]</scope>
    <source>
        <strain evidence="6 7">JCM 10282</strain>
    </source>
</reference>
<dbReference type="GO" id="GO:0003700">
    <property type="term" value="F:DNA-binding transcription factor activity"/>
    <property type="evidence" value="ECO:0007669"/>
    <property type="project" value="InterPro"/>
</dbReference>
<dbReference type="InterPro" id="IPR018490">
    <property type="entry name" value="cNMP-bd_dom_sf"/>
</dbReference>
<evidence type="ECO:0000259" key="4">
    <source>
        <dbReference type="PROSITE" id="PS51063"/>
    </source>
</evidence>
<feature type="domain" description="HTH crp-type" evidence="4">
    <location>
        <begin position="161"/>
        <end position="235"/>
    </location>
</feature>
<dbReference type="Proteomes" id="UP000430021">
    <property type="component" value="Unassembled WGS sequence"/>
</dbReference>
<dbReference type="SMART" id="SM00419">
    <property type="entry name" value="HTH_CRP"/>
    <property type="match status" value="1"/>
</dbReference>
<dbReference type="Gene3D" id="2.60.120.10">
    <property type="entry name" value="Jelly Rolls"/>
    <property type="match status" value="1"/>
</dbReference>